<feature type="binding site" evidence="6">
    <location>
        <position position="71"/>
    </location>
    <ligand>
        <name>Mg(2+)</name>
        <dbReference type="ChEBI" id="CHEBI:18420"/>
        <label>2</label>
    </ligand>
</feature>
<dbReference type="GO" id="GO:0004427">
    <property type="term" value="F:inorganic diphosphate phosphatase activity"/>
    <property type="evidence" value="ECO:0007669"/>
    <property type="project" value="UniProtKB-UniRule"/>
</dbReference>
<dbReference type="FunFam" id="3.90.80.10:FF:000001">
    <property type="entry name" value="Inorganic pyrophosphatase"/>
    <property type="match status" value="1"/>
</dbReference>
<evidence type="ECO:0000256" key="5">
    <source>
        <dbReference type="ARBA" id="ARBA00022842"/>
    </source>
</evidence>
<dbReference type="GO" id="GO:0006796">
    <property type="term" value="P:phosphate-containing compound metabolic process"/>
    <property type="evidence" value="ECO:0007669"/>
    <property type="project" value="InterPro"/>
</dbReference>
<evidence type="ECO:0000256" key="1">
    <source>
        <dbReference type="ARBA" id="ARBA00001946"/>
    </source>
</evidence>
<keyword evidence="3 6" id="KW-0479">Metal-binding</keyword>
<evidence type="ECO:0000256" key="2">
    <source>
        <dbReference type="ARBA" id="ARBA00022490"/>
    </source>
</evidence>
<dbReference type="GO" id="GO:0005737">
    <property type="term" value="C:cytoplasm"/>
    <property type="evidence" value="ECO:0007669"/>
    <property type="project" value="UniProtKB-SubCell"/>
</dbReference>
<dbReference type="AlphaFoldDB" id="A0A1H6FHU7"/>
<feature type="binding site" evidence="6">
    <location>
        <position position="103"/>
    </location>
    <ligand>
        <name>Mg(2+)</name>
        <dbReference type="ChEBI" id="CHEBI:18420"/>
        <label>1</label>
    </ligand>
</feature>
<feature type="binding site" evidence="6">
    <location>
        <position position="44"/>
    </location>
    <ligand>
        <name>substrate</name>
    </ligand>
</feature>
<comment type="subunit">
    <text evidence="6">Homohexamer.</text>
</comment>
<feature type="binding site" evidence="6">
    <location>
        <position position="142"/>
    </location>
    <ligand>
        <name>substrate</name>
    </ligand>
</feature>
<comment type="catalytic activity">
    <reaction evidence="6">
        <text>diphosphate + H2O = 2 phosphate + H(+)</text>
        <dbReference type="Rhea" id="RHEA:24576"/>
        <dbReference type="ChEBI" id="CHEBI:15377"/>
        <dbReference type="ChEBI" id="CHEBI:15378"/>
        <dbReference type="ChEBI" id="CHEBI:33019"/>
        <dbReference type="ChEBI" id="CHEBI:43474"/>
        <dbReference type="EC" id="3.6.1.1"/>
    </reaction>
</comment>
<name>A0A1H6FHU7_9GAMM</name>
<comment type="similarity">
    <text evidence="6">Belongs to the PPase family.</text>
</comment>
<dbReference type="CDD" id="cd00412">
    <property type="entry name" value="pyrophosphatase"/>
    <property type="match status" value="1"/>
</dbReference>
<dbReference type="GO" id="GO:0000287">
    <property type="term" value="F:magnesium ion binding"/>
    <property type="evidence" value="ECO:0007669"/>
    <property type="project" value="UniProtKB-UniRule"/>
</dbReference>
<dbReference type="NCBIfam" id="NF002317">
    <property type="entry name" value="PRK01250.1"/>
    <property type="match status" value="1"/>
</dbReference>
<feature type="binding site" evidence="6">
    <location>
        <position position="56"/>
    </location>
    <ligand>
        <name>substrate</name>
    </ligand>
</feature>
<keyword evidence="8" id="KW-1185">Reference proteome</keyword>
<comment type="cofactor">
    <cofactor evidence="1 6">
        <name>Mg(2+)</name>
        <dbReference type="ChEBI" id="CHEBI:18420"/>
    </cofactor>
</comment>
<keyword evidence="4 6" id="KW-0378">Hydrolase</keyword>
<comment type="function">
    <text evidence="6">Catalyzes the hydrolysis of inorganic pyrophosphate (PPi) forming two phosphate ions.</text>
</comment>
<dbReference type="EMBL" id="FMSV02000553">
    <property type="protein sequence ID" value="SEH08584.1"/>
    <property type="molecule type" value="Genomic_DNA"/>
</dbReference>
<dbReference type="PANTHER" id="PTHR10286">
    <property type="entry name" value="INORGANIC PYROPHOSPHATASE"/>
    <property type="match status" value="1"/>
</dbReference>
<dbReference type="Gene3D" id="3.90.80.10">
    <property type="entry name" value="Inorganic pyrophosphatase"/>
    <property type="match status" value="1"/>
</dbReference>
<reference evidence="7 8" key="1">
    <citation type="submission" date="2016-10" db="EMBL/GenBank/DDBJ databases">
        <authorList>
            <person name="de Groot N.N."/>
        </authorList>
    </citation>
    <scope>NUCLEOTIDE SEQUENCE [LARGE SCALE GENOMIC DNA]</scope>
    <source>
        <strain evidence="7">MBHS1</strain>
    </source>
</reference>
<dbReference type="PROSITE" id="PS00387">
    <property type="entry name" value="PPASE"/>
    <property type="match status" value="1"/>
</dbReference>
<accession>A0A1H6FHU7</accession>
<dbReference type="Pfam" id="PF00719">
    <property type="entry name" value="Pyrophosphatase"/>
    <property type="match status" value="1"/>
</dbReference>
<dbReference type="RefSeq" id="WP_103922109.1">
    <property type="nucleotide sequence ID" value="NZ_FMSV02000553.1"/>
</dbReference>
<dbReference type="InterPro" id="IPR008162">
    <property type="entry name" value="Pyrophosphatase"/>
</dbReference>
<dbReference type="Proteomes" id="UP000236724">
    <property type="component" value="Unassembled WGS sequence"/>
</dbReference>
<sequence length="182" mass="20511">MNLDRVSPGKLVPEEVNVIIEIPAHSDPVKYEVDHDTGAMYVDRFMNAAMHYPCNYGYIPHTLSEDGDPVDVLVLTPIPVISGSVITCRPLAVLKMTDESGPDAKILAVPIDKVCTDYRGVKTIDDLPETLLKRIAHFFNHYKDIENNKWVEIQGWDGLDVAKQEILASLERFQKTPEKPHF</sequence>
<evidence type="ECO:0000256" key="4">
    <source>
        <dbReference type="ARBA" id="ARBA00022801"/>
    </source>
</evidence>
<comment type="subcellular location">
    <subcellularLocation>
        <location evidence="6">Cytoplasm</location>
    </subcellularLocation>
</comment>
<feature type="binding site" evidence="6">
    <location>
        <position position="66"/>
    </location>
    <ligand>
        <name>Mg(2+)</name>
        <dbReference type="ChEBI" id="CHEBI:18420"/>
        <label>1</label>
    </ligand>
</feature>
<evidence type="ECO:0000313" key="8">
    <source>
        <dbReference type="Proteomes" id="UP000236724"/>
    </source>
</evidence>
<keyword evidence="2 6" id="KW-0963">Cytoplasm</keyword>
<dbReference type="OrthoDB" id="5187599at2"/>
<feature type="binding site" evidence="6">
    <location>
        <position position="30"/>
    </location>
    <ligand>
        <name>substrate</name>
    </ligand>
</feature>
<protein>
    <recommendedName>
        <fullName evidence="6">Inorganic pyrophosphatase</fullName>
        <ecNumber evidence="6">3.6.1.1</ecNumber>
    </recommendedName>
    <alternativeName>
        <fullName evidence="6">Pyrophosphate phospho-hydrolase</fullName>
        <shortName evidence="6">PPase</shortName>
    </alternativeName>
</protein>
<organism evidence="7 8">
    <name type="scientific">Candidatus Venteria ishoeyi</name>
    <dbReference type="NCBI Taxonomy" id="1899563"/>
    <lineage>
        <taxon>Bacteria</taxon>
        <taxon>Pseudomonadati</taxon>
        <taxon>Pseudomonadota</taxon>
        <taxon>Gammaproteobacteria</taxon>
        <taxon>Thiotrichales</taxon>
        <taxon>Thiotrichaceae</taxon>
        <taxon>Venteria</taxon>
    </lineage>
</organism>
<dbReference type="HAMAP" id="MF_00209">
    <property type="entry name" value="Inorganic_PPase"/>
    <property type="match status" value="1"/>
</dbReference>
<evidence type="ECO:0000256" key="6">
    <source>
        <dbReference type="HAMAP-Rule" id="MF_00209"/>
    </source>
</evidence>
<dbReference type="SUPFAM" id="SSF50324">
    <property type="entry name" value="Inorganic pyrophosphatase"/>
    <property type="match status" value="1"/>
</dbReference>
<keyword evidence="5 6" id="KW-0460">Magnesium</keyword>
<gene>
    <name evidence="6 7" type="primary">ppa</name>
    <name evidence="7" type="ORF">MBHS_04476</name>
</gene>
<dbReference type="InterPro" id="IPR036649">
    <property type="entry name" value="Pyrophosphatase_sf"/>
</dbReference>
<dbReference type="EC" id="3.6.1.1" evidence="6"/>
<proteinExistence type="inferred from homology"/>
<evidence type="ECO:0000313" key="7">
    <source>
        <dbReference type="EMBL" id="SEH08584.1"/>
    </source>
</evidence>
<feature type="binding site" evidence="6">
    <location>
        <position position="71"/>
    </location>
    <ligand>
        <name>Mg(2+)</name>
        <dbReference type="ChEBI" id="CHEBI:18420"/>
        <label>1</label>
    </ligand>
</feature>
<evidence type="ECO:0000256" key="3">
    <source>
        <dbReference type="ARBA" id="ARBA00022723"/>
    </source>
</evidence>